<keyword evidence="2" id="KW-0328">Glycosyltransferase</keyword>
<dbReference type="Proteomes" id="UP000504621">
    <property type="component" value="Unplaced"/>
</dbReference>
<dbReference type="AlphaFoldDB" id="A0A6J1AL75"/>
<keyword evidence="5 13" id="KW-1133">Transmembrane helix</keyword>
<keyword evidence="4 13" id="KW-0812">Transmembrane</keyword>
<evidence type="ECO:0000256" key="6">
    <source>
        <dbReference type="ARBA" id="ARBA00023034"/>
    </source>
</evidence>
<feature type="transmembrane region" description="Helical" evidence="13">
    <location>
        <begin position="600"/>
        <end position="618"/>
    </location>
</feature>
<keyword evidence="14" id="KW-1185">Reference proteome</keyword>
<organism evidence="14 15">
    <name type="scientific">Herrania umbratica</name>
    <dbReference type="NCBI Taxonomy" id="108875"/>
    <lineage>
        <taxon>Eukaryota</taxon>
        <taxon>Viridiplantae</taxon>
        <taxon>Streptophyta</taxon>
        <taxon>Embryophyta</taxon>
        <taxon>Tracheophyta</taxon>
        <taxon>Spermatophyta</taxon>
        <taxon>Magnoliopsida</taxon>
        <taxon>eudicotyledons</taxon>
        <taxon>Gunneridae</taxon>
        <taxon>Pentapetalae</taxon>
        <taxon>rosids</taxon>
        <taxon>malvids</taxon>
        <taxon>Malvales</taxon>
        <taxon>Malvaceae</taxon>
        <taxon>Byttnerioideae</taxon>
        <taxon>Herrania</taxon>
    </lineage>
</organism>
<evidence type="ECO:0000256" key="3">
    <source>
        <dbReference type="ARBA" id="ARBA00022679"/>
    </source>
</evidence>
<dbReference type="GO" id="GO:0030244">
    <property type="term" value="P:cellulose biosynthetic process"/>
    <property type="evidence" value="ECO:0007669"/>
    <property type="project" value="InterPro"/>
</dbReference>
<feature type="transmembrane region" description="Helical" evidence="13">
    <location>
        <begin position="716"/>
        <end position="738"/>
    </location>
</feature>
<feature type="transmembrane region" description="Helical" evidence="13">
    <location>
        <begin position="750"/>
        <end position="768"/>
    </location>
</feature>
<comment type="subcellular location">
    <subcellularLocation>
        <location evidence="1">Golgi apparatus membrane</location>
        <topology evidence="1">Multi-pass membrane protein</topology>
    </subcellularLocation>
</comment>
<evidence type="ECO:0000256" key="13">
    <source>
        <dbReference type="SAM" id="Phobius"/>
    </source>
</evidence>
<feature type="transmembrane region" description="Helical" evidence="13">
    <location>
        <begin position="20"/>
        <end position="40"/>
    </location>
</feature>
<dbReference type="InterPro" id="IPR005150">
    <property type="entry name" value="Cellulose_synth"/>
</dbReference>
<evidence type="ECO:0000313" key="15">
    <source>
        <dbReference type="RefSeq" id="XP_021287708.1"/>
    </source>
</evidence>
<feature type="binding site" evidence="12">
    <location>
        <position position="278"/>
    </location>
    <ligand>
        <name>Mn(2+)</name>
        <dbReference type="ChEBI" id="CHEBI:29035"/>
    </ligand>
</feature>
<evidence type="ECO:0000256" key="7">
    <source>
        <dbReference type="ARBA" id="ARBA00023136"/>
    </source>
</evidence>
<dbReference type="GeneID" id="110419134"/>
<evidence type="ECO:0000256" key="1">
    <source>
        <dbReference type="ARBA" id="ARBA00004653"/>
    </source>
</evidence>
<feature type="binding site" evidence="11">
    <location>
        <position position="140"/>
    </location>
    <ligand>
        <name>UDP-alpha-D-glucose</name>
        <dbReference type="ChEBI" id="CHEBI:58885"/>
    </ligand>
</feature>
<feature type="active site" evidence="10">
    <location>
        <position position="478"/>
    </location>
</feature>
<feature type="active site" evidence="10">
    <location>
        <position position="140"/>
    </location>
</feature>
<evidence type="ECO:0000256" key="11">
    <source>
        <dbReference type="PIRSR" id="PIRSR605150-2"/>
    </source>
</evidence>
<proteinExistence type="predicted"/>
<feature type="transmembrane region" description="Helical" evidence="13">
    <location>
        <begin position="681"/>
        <end position="704"/>
    </location>
</feature>
<dbReference type="RefSeq" id="XP_021287708.1">
    <property type="nucleotide sequence ID" value="XM_021432033.1"/>
</dbReference>
<evidence type="ECO:0000256" key="10">
    <source>
        <dbReference type="PIRSR" id="PIRSR605150-1"/>
    </source>
</evidence>
<dbReference type="FunFam" id="3.90.550.10:FF:000138">
    <property type="entry name" value="Cellulose synthase isolog"/>
    <property type="match status" value="1"/>
</dbReference>
<keyword evidence="8" id="KW-0961">Cell wall biogenesis/degradation</keyword>
<comment type="function">
    <text evidence="9">Thought to be a Golgi-localized beta-glycan synthase that polymerize the backbones of noncellulosic polysaccharides (hemicelluloses) of plant cell wall.</text>
</comment>
<protein>
    <submittedName>
        <fullName evidence="15">Cellulose synthase-like protein E1 isoform X1</fullName>
    </submittedName>
</protein>
<accession>A0A6J1AL75</accession>
<evidence type="ECO:0000313" key="14">
    <source>
        <dbReference type="Proteomes" id="UP000504621"/>
    </source>
</evidence>
<gene>
    <name evidence="15" type="primary">LOC110419134</name>
</gene>
<name>A0A6J1AL75_9ROSI</name>
<feature type="binding site" evidence="11">
    <location>
        <position position="111"/>
    </location>
    <ligand>
        <name>UDP-alpha-D-glucose</name>
        <dbReference type="ChEBI" id="CHEBI:58885"/>
    </ligand>
</feature>
<keyword evidence="3" id="KW-0808">Transferase</keyword>
<evidence type="ECO:0000256" key="5">
    <source>
        <dbReference type="ARBA" id="ARBA00022989"/>
    </source>
</evidence>
<dbReference type="OrthoDB" id="1929172at2759"/>
<feature type="transmembrane region" description="Helical" evidence="13">
    <location>
        <begin position="52"/>
        <end position="70"/>
    </location>
</feature>
<evidence type="ECO:0000256" key="12">
    <source>
        <dbReference type="PIRSR" id="PIRSR605150-3"/>
    </source>
</evidence>
<dbReference type="SUPFAM" id="SSF53448">
    <property type="entry name" value="Nucleotide-diphospho-sugar transferases"/>
    <property type="match status" value="1"/>
</dbReference>
<evidence type="ECO:0000256" key="8">
    <source>
        <dbReference type="ARBA" id="ARBA00023316"/>
    </source>
</evidence>
<keyword evidence="7 13" id="KW-0472">Membrane</keyword>
<dbReference type="GO" id="GO:0000139">
    <property type="term" value="C:Golgi membrane"/>
    <property type="evidence" value="ECO:0007669"/>
    <property type="project" value="UniProtKB-SubCell"/>
</dbReference>
<dbReference type="Gene3D" id="3.90.550.10">
    <property type="entry name" value="Spore Coat Polysaccharide Biosynthesis Protein SpsA, Chain A"/>
    <property type="match status" value="2"/>
</dbReference>
<dbReference type="Pfam" id="PF03552">
    <property type="entry name" value="Cellulose_synt"/>
    <property type="match status" value="3"/>
</dbReference>
<dbReference type="GO" id="GO:0071555">
    <property type="term" value="P:cell wall organization"/>
    <property type="evidence" value="ECO:0007669"/>
    <property type="project" value="UniProtKB-KW"/>
</dbReference>
<evidence type="ECO:0000256" key="2">
    <source>
        <dbReference type="ARBA" id="ARBA00022676"/>
    </source>
</evidence>
<evidence type="ECO:0000256" key="4">
    <source>
        <dbReference type="ARBA" id="ARBA00022692"/>
    </source>
</evidence>
<evidence type="ECO:0000256" key="9">
    <source>
        <dbReference type="ARBA" id="ARBA00037405"/>
    </source>
</evidence>
<dbReference type="GO" id="GO:0016760">
    <property type="term" value="F:cellulose synthase (UDP-forming) activity"/>
    <property type="evidence" value="ECO:0007669"/>
    <property type="project" value="InterPro"/>
</dbReference>
<dbReference type="PANTHER" id="PTHR13301">
    <property type="entry name" value="X-BOX TRANSCRIPTION FACTOR-RELATED"/>
    <property type="match status" value="1"/>
</dbReference>
<sequence>MRNSKYAPLFETKRAKGIAIYRLFAVSIFIGICSIWAYRLSHIPRKGEDGKWIWIGLFASELWFGFSWILSEAHRWNPSYRCTFKDRLSKRYGNDLPDVDIFVCTADPAIEPPMMVINTVLSVMAYDYPPEKLSVYLSDDAGSDITFYALLEASQFAKHWIPYCKDFNVEPRSPAAYFISVSDTHDTKQDKPLATIKKLYEDMENRIESAAKLGRLSKEICSKHRGFSQWNLYASRRDHHTILQILIDGNATDIKGSALPTLVYLAREKRPQHPHNFKAGAVNALIRVSSNISNGQIILNVDCDMYSNNSHAVLDALCFFLDEEKGHEIAFVQFPQIFENITKNDIYGNSLIVGREVIIYTACTSRVLSFNLFFLSMNYSSVSENNEVVLKVEFHGLDGYGGPLYIGTGCFHRRDALCGKKFSEECKIQWKGGNNTMRREESAHELEETSRFLASCTYEENTQRGKEIGLKYGCPVEDVITGLSIQCQGWKSVYFNPPRSAFIGVAPTTLPQTLEQHKRWSEGDFQIFLSKYGPAWFAHGKISLGLQMGYCCYCLWAPNCLPTLYYSVVPSLCLLRGISLFPQCSTPWFIPYVYVIVSKYAYSLIEFLWSGGTILGWWNNQRMWLYRRTSSYVLGFTDTILKSLGFSDTAFVITAKVADEDVLERYQREIMEFGPSSSSPMFTLLATIALLNLFSLLGVVQKLALNKDSISQYQAMALQILLCSLLVLINLPLYQGLFLRKDKGKIPSSVAVKSVVLALSAITCFTFMY</sequence>
<dbReference type="InterPro" id="IPR029044">
    <property type="entry name" value="Nucleotide-diphossugar_trans"/>
</dbReference>
<keyword evidence="6" id="KW-0333">Golgi apparatus</keyword>
<reference evidence="15" key="1">
    <citation type="submission" date="2025-08" db="UniProtKB">
        <authorList>
            <consortium name="RefSeq"/>
        </authorList>
    </citation>
    <scope>IDENTIFICATION</scope>
    <source>
        <tissue evidence="15">Leaf</tissue>
    </source>
</reference>
<feature type="binding site" evidence="12">
    <location>
        <position position="302"/>
    </location>
    <ligand>
        <name>Mn(2+)</name>
        <dbReference type="ChEBI" id="CHEBI:29035"/>
    </ligand>
</feature>